<sequence length="314" mass="34666">MESIFDLISSYEIDEQTFFLAVILVATVLLMFTVSLLLVSSKSPLKSRLARLKDATRADTLKKGSRLEKSLESLAPAMKSSNSKESESIREKLMHAGYHDASALTFFYAMKGISMVVGFLMTAGIYFFAPEMSMRNVAMIGSVAFGLYCPNVVLSMMVDKRQSRIRSGIPDALDLLVVCTESGLGFNAALRRVADELTISHPDFADELDTVCVKINAGVEMSDAFNDLVKRTGLTEIAGLVTMLAHASRIGGSLSQTLREYTEDYRDKRNQEIEEIAAKIPTKMIFPLLIFIWPCFFIVAIGPSMLLFTSTMGN</sequence>
<evidence type="ECO:0000256" key="6">
    <source>
        <dbReference type="SAM" id="Phobius"/>
    </source>
</evidence>
<evidence type="ECO:0000256" key="1">
    <source>
        <dbReference type="ARBA" id="ARBA00004651"/>
    </source>
</evidence>
<keyword evidence="9" id="KW-1185">Reference proteome</keyword>
<keyword evidence="5 6" id="KW-0472">Membrane</keyword>
<name>A0A4Y8WAU8_9VIBR</name>
<dbReference type="PANTHER" id="PTHR35007:SF2">
    <property type="entry name" value="PILUS ASSEMBLE PROTEIN"/>
    <property type="match status" value="1"/>
</dbReference>
<feature type="transmembrane region" description="Helical" evidence="6">
    <location>
        <begin position="18"/>
        <end position="39"/>
    </location>
</feature>
<evidence type="ECO:0000313" key="8">
    <source>
        <dbReference type="EMBL" id="TFH90032.1"/>
    </source>
</evidence>
<evidence type="ECO:0000256" key="2">
    <source>
        <dbReference type="ARBA" id="ARBA00022475"/>
    </source>
</evidence>
<organism evidence="8 9">
    <name type="scientific">Vibrio ouci</name>
    <dbReference type="NCBI Taxonomy" id="2499078"/>
    <lineage>
        <taxon>Bacteria</taxon>
        <taxon>Pseudomonadati</taxon>
        <taxon>Pseudomonadota</taxon>
        <taxon>Gammaproteobacteria</taxon>
        <taxon>Vibrionales</taxon>
        <taxon>Vibrionaceae</taxon>
        <taxon>Vibrio</taxon>
    </lineage>
</organism>
<protein>
    <submittedName>
        <fullName evidence="8">Type II secretion system F family protein</fullName>
    </submittedName>
</protein>
<reference evidence="8 9" key="1">
    <citation type="submission" date="2019-01" db="EMBL/GenBank/DDBJ databases">
        <title>Vibrio BEI176 sp. nov, a marine bacterium isolated from China: eastern marignal seas.</title>
        <authorList>
            <person name="Li B."/>
        </authorList>
    </citation>
    <scope>NUCLEOTIDE SEQUENCE [LARGE SCALE GENOMIC DNA]</scope>
    <source>
        <strain evidence="8 9">BEI176</strain>
    </source>
</reference>
<keyword evidence="3 6" id="KW-0812">Transmembrane</keyword>
<gene>
    <name evidence="8" type="ORF">ELS82_19110</name>
</gene>
<feature type="transmembrane region" description="Helical" evidence="6">
    <location>
        <begin position="285"/>
        <end position="308"/>
    </location>
</feature>
<dbReference type="Gene3D" id="1.20.81.30">
    <property type="entry name" value="Type II secretion system (T2SS), domain F"/>
    <property type="match status" value="1"/>
</dbReference>
<accession>A0A4Y8WAU8</accession>
<feature type="transmembrane region" description="Helical" evidence="6">
    <location>
        <begin position="103"/>
        <end position="127"/>
    </location>
</feature>
<proteinExistence type="predicted"/>
<evidence type="ECO:0000313" key="9">
    <source>
        <dbReference type="Proteomes" id="UP000297753"/>
    </source>
</evidence>
<dbReference type="PANTHER" id="PTHR35007">
    <property type="entry name" value="INTEGRAL MEMBRANE PROTEIN-RELATED"/>
    <property type="match status" value="1"/>
</dbReference>
<feature type="transmembrane region" description="Helical" evidence="6">
    <location>
        <begin position="139"/>
        <end position="158"/>
    </location>
</feature>
<evidence type="ECO:0000256" key="5">
    <source>
        <dbReference type="ARBA" id="ARBA00023136"/>
    </source>
</evidence>
<dbReference type="Pfam" id="PF00482">
    <property type="entry name" value="T2SSF"/>
    <property type="match status" value="1"/>
</dbReference>
<dbReference type="AlphaFoldDB" id="A0A4Y8WAU8"/>
<dbReference type="EMBL" id="SATR01000037">
    <property type="protein sequence ID" value="TFH90032.1"/>
    <property type="molecule type" value="Genomic_DNA"/>
</dbReference>
<dbReference type="OrthoDB" id="9810662at2"/>
<keyword evidence="4 6" id="KW-1133">Transmembrane helix</keyword>
<dbReference type="InterPro" id="IPR018076">
    <property type="entry name" value="T2SS_GspF_dom"/>
</dbReference>
<dbReference type="GO" id="GO:0005886">
    <property type="term" value="C:plasma membrane"/>
    <property type="evidence" value="ECO:0007669"/>
    <property type="project" value="UniProtKB-SubCell"/>
</dbReference>
<dbReference type="InterPro" id="IPR042094">
    <property type="entry name" value="T2SS_GspF_sf"/>
</dbReference>
<dbReference type="Proteomes" id="UP000297753">
    <property type="component" value="Unassembled WGS sequence"/>
</dbReference>
<evidence type="ECO:0000259" key="7">
    <source>
        <dbReference type="Pfam" id="PF00482"/>
    </source>
</evidence>
<comment type="subcellular location">
    <subcellularLocation>
        <location evidence="1">Cell membrane</location>
        <topology evidence="1">Multi-pass membrane protein</topology>
    </subcellularLocation>
</comment>
<evidence type="ECO:0000256" key="3">
    <source>
        <dbReference type="ARBA" id="ARBA00022692"/>
    </source>
</evidence>
<comment type="caution">
    <text evidence="8">The sequence shown here is derived from an EMBL/GenBank/DDBJ whole genome shotgun (WGS) entry which is preliminary data.</text>
</comment>
<evidence type="ECO:0000256" key="4">
    <source>
        <dbReference type="ARBA" id="ARBA00022989"/>
    </source>
</evidence>
<feature type="domain" description="Type II secretion system protein GspF" evidence="7">
    <location>
        <begin position="173"/>
        <end position="300"/>
    </location>
</feature>
<dbReference type="RefSeq" id="WP_134836896.1">
    <property type="nucleotide sequence ID" value="NZ_SATR01000037.1"/>
</dbReference>
<keyword evidence="2" id="KW-1003">Cell membrane</keyword>